<reference evidence="2 3" key="1">
    <citation type="submission" date="2021-05" db="EMBL/GenBank/DDBJ databases">
        <title>Genome Assembly of Synthetic Allotetraploid Brassica napus Reveals Homoeologous Exchanges between Subgenomes.</title>
        <authorList>
            <person name="Davis J.T."/>
        </authorList>
    </citation>
    <scope>NUCLEOTIDE SEQUENCE [LARGE SCALE GENOMIC DNA]</scope>
    <source>
        <strain evidence="3">cv. Da-Ae</strain>
        <tissue evidence="2">Seedling</tissue>
    </source>
</reference>
<evidence type="ECO:0000313" key="2">
    <source>
        <dbReference type="EMBL" id="KAH0873949.1"/>
    </source>
</evidence>
<comment type="caution">
    <text evidence="2">The sequence shown here is derived from an EMBL/GenBank/DDBJ whole genome shotgun (WGS) entry which is preliminary data.</text>
</comment>
<feature type="compositionally biased region" description="Basic residues" evidence="1">
    <location>
        <begin position="32"/>
        <end position="44"/>
    </location>
</feature>
<accession>A0ABQ7Z192</accession>
<dbReference type="EMBL" id="JAGKQM010000016">
    <property type="protein sequence ID" value="KAH0873949.1"/>
    <property type="molecule type" value="Genomic_DNA"/>
</dbReference>
<evidence type="ECO:0000313" key="3">
    <source>
        <dbReference type="Proteomes" id="UP000824890"/>
    </source>
</evidence>
<organism evidence="2 3">
    <name type="scientific">Brassica napus</name>
    <name type="common">Rape</name>
    <dbReference type="NCBI Taxonomy" id="3708"/>
    <lineage>
        <taxon>Eukaryota</taxon>
        <taxon>Viridiplantae</taxon>
        <taxon>Streptophyta</taxon>
        <taxon>Embryophyta</taxon>
        <taxon>Tracheophyta</taxon>
        <taxon>Spermatophyta</taxon>
        <taxon>Magnoliopsida</taxon>
        <taxon>eudicotyledons</taxon>
        <taxon>Gunneridae</taxon>
        <taxon>Pentapetalae</taxon>
        <taxon>rosids</taxon>
        <taxon>malvids</taxon>
        <taxon>Brassicales</taxon>
        <taxon>Brassicaceae</taxon>
        <taxon>Brassiceae</taxon>
        <taxon>Brassica</taxon>
    </lineage>
</organism>
<name>A0ABQ7Z192_BRANA</name>
<feature type="region of interest" description="Disordered" evidence="1">
    <location>
        <begin position="25"/>
        <end position="86"/>
    </location>
</feature>
<proteinExistence type="predicted"/>
<evidence type="ECO:0000256" key="1">
    <source>
        <dbReference type="SAM" id="MobiDB-lite"/>
    </source>
</evidence>
<keyword evidence="3" id="KW-1185">Reference proteome</keyword>
<dbReference type="Proteomes" id="UP000824890">
    <property type="component" value="Unassembled WGS sequence"/>
</dbReference>
<protein>
    <submittedName>
        <fullName evidence="2">Uncharacterized protein</fullName>
    </submittedName>
</protein>
<sequence>MFQSTIDGGIGSSARARCKKKSVPMKSVICGGRRKPMTQGKKFKAASSQSQKKKKIQEEIPDFDDELDEDELDDENDSQNRENRQISDVWDDFKVANKPNGEMKDVCNHYKNEYASYSHSHGTSGELVQELTGQDAVDLQLEPVFPPSALSDHSPSLPPPENLDLRVLQQEPFDDQVTDYYEPLDGEDMFLPHMSAGFSGLFSNGFYNVNDFRRIDSV</sequence>
<gene>
    <name evidence="2" type="ORF">HID58_071311</name>
</gene>
<feature type="compositionally biased region" description="Acidic residues" evidence="1">
    <location>
        <begin position="59"/>
        <end position="77"/>
    </location>
</feature>